<feature type="transmembrane region" description="Helical" evidence="1">
    <location>
        <begin position="28"/>
        <end position="49"/>
    </location>
</feature>
<evidence type="ECO:0000256" key="1">
    <source>
        <dbReference type="SAM" id="Phobius"/>
    </source>
</evidence>
<keyword evidence="1" id="KW-1133">Transmembrane helix</keyword>
<dbReference type="EMBL" id="CAFBPE010000039">
    <property type="protein sequence ID" value="CAB5005567.1"/>
    <property type="molecule type" value="Genomic_DNA"/>
</dbReference>
<proteinExistence type="predicted"/>
<keyword evidence="1" id="KW-0472">Membrane</keyword>
<protein>
    <submittedName>
        <fullName evidence="2">Unannotated protein</fullName>
    </submittedName>
</protein>
<dbReference type="AlphaFoldDB" id="A0A6J7PJM6"/>
<sequence length="54" mass="5622">MYQASMNFAVLGAGIWGGAMWSKGNTQWPLVIAACGALIGALTLATSHLQRAQS</sequence>
<gene>
    <name evidence="2" type="ORF">UFOPK4065_00633</name>
</gene>
<reference evidence="2" key="1">
    <citation type="submission" date="2020-05" db="EMBL/GenBank/DDBJ databases">
        <authorList>
            <person name="Chiriac C."/>
            <person name="Salcher M."/>
            <person name="Ghai R."/>
            <person name="Kavagutti S V."/>
        </authorList>
    </citation>
    <scope>NUCLEOTIDE SEQUENCE</scope>
</reference>
<name>A0A6J7PJM6_9ZZZZ</name>
<organism evidence="2">
    <name type="scientific">freshwater metagenome</name>
    <dbReference type="NCBI Taxonomy" id="449393"/>
    <lineage>
        <taxon>unclassified sequences</taxon>
        <taxon>metagenomes</taxon>
        <taxon>ecological metagenomes</taxon>
    </lineage>
</organism>
<keyword evidence="1" id="KW-0812">Transmembrane</keyword>
<accession>A0A6J7PJM6</accession>
<evidence type="ECO:0000313" key="2">
    <source>
        <dbReference type="EMBL" id="CAB5005567.1"/>
    </source>
</evidence>